<gene>
    <name evidence="4" type="primary">LOC111099749</name>
</gene>
<dbReference type="InterPro" id="IPR050952">
    <property type="entry name" value="TRIM-NHL_E3_ligases"/>
</dbReference>
<proteinExistence type="predicted"/>
<dbReference type="SUPFAM" id="SSF101898">
    <property type="entry name" value="NHL repeat"/>
    <property type="match status" value="1"/>
</dbReference>
<evidence type="ECO:0000256" key="1">
    <source>
        <dbReference type="PROSITE-ProRule" id="PRU00024"/>
    </source>
</evidence>
<dbReference type="PROSITE" id="PS50119">
    <property type="entry name" value="ZF_BBOX"/>
    <property type="match status" value="1"/>
</dbReference>
<dbReference type="CDD" id="cd19764">
    <property type="entry name" value="Bbox2_TRIM9-like"/>
    <property type="match status" value="1"/>
</dbReference>
<dbReference type="Pfam" id="PF00643">
    <property type="entry name" value="zf-B_box"/>
    <property type="match status" value="1"/>
</dbReference>
<keyword evidence="3" id="KW-1185">Reference proteome</keyword>
<dbReference type="OrthoDB" id="6128576at2759"/>
<evidence type="ECO:0000313" key="4">
    <source>
        <dbReference type="RefSeq" id="XP_022286890.1"/>
    </source>
</evidence>
<accession>A0A8B8A6V9</accession>
<dbReference type="InterPro" id="IPR000315">
    <property type="entry name" value="Znf_B-box"/>
</dbReference>
<evidence type="ECO:0000313" key="3">
    <source>
        <dbReference type="Proteomes" id="UP000694844"/>
    </source>
</evidence>
<dbReference type="Proteomes" id="UP000694844">
    <property type="component" value="Chromosome 6"/>
</dbReference>
<dbReference type="Gene3D" id="2.120.10.30">
    <property type="entry name" value="TolB, C-terminal domain"/>
    <property type="match status" value="1"/>
</dbReference>
<name>A0A8B8A6V9_CRAVI</name>
<keyword evidence="1" id="KW-0863">Zinc-finger</keyword>
<dbReference type="AlphaFoldDB" id="A0A8B8A6V9"/>
<sequence>MGDTQNKGQPVPKPRTIFRKCSEGLVLSHNWSSFHGRSHQRRSSVPSIQVSGTVRGVPKPNVHALPTCQDHPSYRYEQYCPQCDVPACAECVSSGRHSNHDVQNISNVYEMMRDIVFKDTHELESFILPFYDTVMSDIETTHKVVASQHQERKKTIKELGNNLHKIVDDITEKYLKEENDMEADDMKNIQCLEMRFLKLRNQVRGTVEENQTLLDNKDFQKIIGQLLNYTSRNQLFRDVPERYEMVVADFNPKVLTEKDFVEMIGRLGVTQKKSINRHRLPVLRKDFDKSIRKPSSSHANQVMGKIQTGFTRTARVACSLRGHQLYVCGDSNVIKTFSGEKFEDIKEIVTHSGNEPFDVTVTVDEHLVYTDWEDGSINIMKGEKVERLVKLVDWKPQAICCTSSCELLVAIQLADRSQSKVVRYNDSRVIQEIQYTDSRNLLYSNPAFIEENKNQDIVVSDWTKQAVVVVTKMGKFRYDYRGNPQTPRHKAFNPCGLATDSIGHILVADCDNFVIHVIDKTGQFLLFIDSCHLQYPWGLCIDRTDNLFVAECYSNDVKRIKYQK</sequence>
<dbReference type="Gene3D" id="3.30.160.60">
    <property type="entry name" value="Classic Zinc Finger"/>
    <property type="match status" value="1"/>
</dbReference>
<dbReference type="GO" id="GO:0043161">
    <property type="term" value="P:proteasome-mediated ubiquitin-dependent protein catabolic process"/>
    <property type="evidence" value="ECO:0007669"/>
    <property type="project" value="TreeGrafter"/>
</dbReference>
<keyword evidence="1" id="KW-0862">Zinc</keyword>
<reference evidence="4" key="1">
    <citation type="submission" date="2025-08" db="UniProtKB">
        <authorList>
            <consortium name="RefSeq"/>
        </authorList>
    </citation>
    <scope>IDENTIFICATION</scope>
    <source>
        <tissue evidence="4">Whole sample</tissue>
    </source>
</reference>
<dbReference type="SUPFAM" id="SSF57845">
    <property type="entry name" value="B-box zinc-binding domain"/>
    <property type="match status" value="1"/>
</dbReference>
<dbReference type="PANTHER" id="PTHR24104:SF25">
    <property type="entry name" value="PROTEIN LIN-41"/>
    <property type="match status" value="1"/>
</dbReference>
<dbReference type="GeneID" id="111099749"/>
<dbReference type="GO" id="GO:0008270">
    <property type="term" value="F:zinc ion binding"/>
    <property type="evidence" value="ECO:0007669"/>
    <property type="project" value="UniProtKB-KW"/>
</dbReference>
<dbReference type="InterPro" id="IPR011042">
    <property type="entry name" value="6-blade_b-propeller_TolB-like"/>
</dbReference>
<dbReference type="RefSeq" id="XP_022286890.1">
    <property type="nucleotide sequence ID" value="XM_022431182.1"/>
</dbReference>
<feature type="domain" description="B box-type" evidence="2">
    <location>
        <begin position="68"/>
        <end position="105"/>
    </location>
</feature>
<dbReference type="Gene3D" id="2.40.10.500">
    <property type="match status" value="1"/>
</dbReference>
<dbReference type="KEGG" id="cvn:111099749"/>
<dbReference type="GO" id="GO:0061630">
    <property type="term" value="F:ubiquitin protein ligase activity"/>
    <property type="evidence" value="ECO:0007669"/>
    <property type="project" value="TreeGrafter"/>
</dbReference>
<evidence type="ECO:0000259" key="2">
    <source>
        <dbReference type="PROSITE" id="PS50119"/>
    </source>
</evidence>
<protein>
    <submittedName>
        <fullName evidence="4">Uncharacterized protein LOC111099749</fullName>
    </submittedName>
</protein>
<dbReference type="PANTHER" id="PTHR24104">
    <property type="entry name" value="E3 UBIQUITIN-PROTEIN LIGASE NHLRC1-RELATED"/>
    <property type="match status" value="1"/>
</dbReference>
<dbReference type="SMART" id="SM00336">
    <property type="entry name" value="BBOX"/>
    <property type="match status" value="1"/>
</dbReference>
<dbReference type="GO" id="GO:0000209">
    <property type="term" value="P:protein polyubiquitination"/>
    <property type="evidence" value="ECO:0007669"/>
    <property type="project" value="TreeGrafter"/>
</dbReference>
<keyword evidence="1" id="KW-0479">Metal-binding</keyword>
<organism evidence="3 4">
    <name type="scientific">Crassostrea virginica</name>
    <name type="common">Eastern oyster</name>
    <dbReference type="NCBI Taxonomy" id="6565"/>
    <lineage>
        <taxon>Eukaryota</taxon>
        <taxon>Metazoa</taxon>
        <taxon>Spiralia</taxon>
        <taxon>Lophotrochozoa</taxon>
        <taxon>Mollusca</taxon>
        <taxon>Bivalvia</taxon>
        <taxon>Autobranchia</taxon>
        <taxon>Pteriomorphia</taxon>
        <taxon>Ostreida</taxon>
        <taxon>Ostreoidea</taxon>
        <taxon>Ostreidae</taxon>
        <taxon>Crassostrea</taxon>
    </lineage>
</organism>